<dbReference type="Pfam" id="PF01243">
    <property type="entry name" value="PNPOx_N"/>
    <property type="match status" value="1"/>
</dbReference>
<dbReference type="InterPro" id="IPR011576">
    <property type="entry name" value="Pyridox_Oxase_N"/>
</dbReference>
<dbReference type="RefSeq" id="WP_169404243.1">
    <property type="nucleotide sequence ID" value="NZ_JAADJU010000009.1"/>
</dbReference>
<dbReference type="PANTHER" id="PTHR42815">
    <property type="entry name" value="FAD-BINDING, PUTATIVE (AFU_ORTHOLOGUE AFUA_6G07600)-RELATED"/>
    <property type="match status" value="1"/>
</dbReference>
<evidence type="ECO:0000259" key="1">
    <source>
        <dbReference type="Pfam" id="PF01243"/>
    </source>
</evidence>
<reference evidence="2 3" key="2">
    <citation type="submission" date="2020-06" db="EMBL/GenBank/DDBJ databases">
        <title>Polyphasic characterization of a Rahnella strain isolated from tree sap.</title>
        <authorList>
            <person name="Kim I.S."/>
        </authorList>
    </citation>
    <scope>NUCLEOTIDE SEQUENCE [LARGE SCALE GENOMIC DNA]</scope>
    <source>
        <strain evidence="2 3">SAP-1</strain>
    </source>
</reference>
<protein>
    <submittedName>
        <fullName evidence="2">Pyridoxamine 5'-phosphate oxidase</fullName>
    </submittedName>
</protein>
<organism evidence="2 3">
    <name type="scientific">Rouxiella aceris</name>
    <dbReference type="NCBI Taxonomy" id="2703884"/>
    <lineage>
        <taxon>Bacteria</taxon>
        <taxon>Pseudomonadati</taxon>
        <taxon>Pseudomonadota</taxon>
        <taxon>Gammaproteobacteria</taxon>
        <taxon>Enterobacterales</taxon>
        <taxon>Yersiniaceae</taxon>
        <taxon>Rouxiella</taxon>
    </lineage>
</organism>
<proteinExistence type="predicted"/>
<dbReference type="PANTHER" id="PTHR42815:SF2">
    <property type="entry name" value="FAD-BINDING, PUTATIVE (AFU_ORTHOLOGUE AFUA_6G07600)-RELATED"/>
    <property type="match status" value="1"/>
</dbReference>
<sequence length="304" mass="34088">MTQSVFHVDEQRAQWLAGFDSVSSSGIRSAMPQQHRDFFAGLPMLFIATLDPQGWPVASVLSGTPGFISSYDPRHLRINAPRRADCPALATLAVGKPLAALGLDFSNRRRNRANGHLTRMDKNRLEIEIEQSFGNCPQYIQQRQLIPLSRQPAAISHLPTLDNAASTMLQSADTFFVATHAHGGADISHRGGNPGFIKRQGDTLWIPDFRGNRYMNTLGNMLAEPRAALLFLDFNNGDVLHLQGRTEIRWQKENLPNFDGAERFWCLHIERAWRFAAWLPWRADAAEFSPATRATGTWDTANQQ</sequence>
<evidence type="ECO:0000313" key="2">
    <source>
        <dbReference type="EMBL" id="NMP28522.1"/>
    </source>
</evidence>
<dbReference type="SUPFAM" id="SSF50475">
    <property type="entry name" value="FMN-binding split barrel"/>
    <property type="match status" value="1"/>
</dbReference>
<dbReference type="Proteomes" id="UP000585363">
    <property type="component" value="Unassembled WGS sequence"/>
</dbReference>
<dbReference type="EMBL" id="JAADJU010000009">
    <property type="protein sequence ID" value="NMP28522.1"/>
    <property type="molecule type" value="Genomic_DNA"/>
</dbReference>
<gene>
    <name evidence="2" type="ORF">GW590_16795</name>
</gene>
<dbReference type="Gene3D" id="2.30.110.10">
    <property type="entry name" value="Electron Transport, Fmn-binding Protein, Chain A"/>
    <property type="match status" value="2"/>
</dbReference>
<feature type="domain" description="Pyridoxamine 5'-phosphate oxidase N-terminal" evidence="1">
    <location>
        <begin position="162"/>
        <end position="263"/>
    </location>
</feature>
<keyword evidence="3" id="KW-1185">Reference proteome</keyword>
<reference evidence="2 3" key="1">
    <citation type="submission" date="2020-01" db="EMBL/GenBank/DDBJ databases">
        <authorList>
            <person name="Lee S.D."/>
        </authorList>
    </citation>
    <scope>NUCLEOTIDE SEQUENCE [LARGE SCALE GENOMIC DNA]</scope>
    <source>
        <strain evidence="2 3">SAP-1</strain>
    </source>
</reference>
<comment type="caution">
    <text evidence="2">The sequence shown here is derived from an EMBL/GenBank/DDBJ whole genome shotgun (WGS) entry which is preliminary data.</text>
</comment>
<dbReference type="AlphaFoldDB" id="A0A848MNS2"/>
<name>A0A848MNS2_9GAMM</name>
<dbReference type="InterPro" id="IPR012349">
    <property type="entry name" value="Split_barrel_FMN-bd"/>
</dbReference>
<evidence type="ECO:0000313" key="3">
    <source>
        <dbReference type="Proteomes" id="UP000585363"/>
    </source>
</evidence>
<accession>A0A848MNS2</accession>